<name>A0ABD1ZQ80_9MARC</name>
<evidence type="ECO:0000256" key="1">
    <source>
        <dbReference type="SAM" id="MobiDB-lite"/>
    </source>
</evidence>
<evidence type="ECO:0000313" key="2">
    <source>
        <dbReference type="EMBL" id="KAL2652911.1"/>
    </source>
</evidence>
<feature type="region of interest" description="Disordered" evidence="1">
    <location>
        <begin position="1"/>
        <end position="70"/>
    </location>
</feature>
<reference evidence="2 3" key="1">
    <citation type="submission" date="2024-09" db="EMBL/GenBank/DDBJ databases">
        <title>Chromosome-scale assembly of Riccia fluitans.</title>
        <authorList>
            <person name="Paukszto L."/>
            <person name="Sawicki J."/>
            <person name="Karawczyk K."/>
            <person name="Piernik-Szablinska J."/>
            <person name="Szczecinska M."/>
            <person name="Mazdziarz M."/>
        </authorList>
    </citation>
    <scope>NUCLEOTIDE SEQUENCE [LARGE SCALE GENOMIC DNA]</scope>
    <source>
        <strain evidence="2">Rf_01</strain>
        <tissue evidence="2">Aerial parts of the thallus</tissue>
    </source>
</reference>
<feature type="compositionally biased region" description="Basic and acidic residues" evidence="1">
    <location>
        <begin position="9"/>
        <end position="32"/>
    </location>
</feature>
<proteinExistence type="predicted"/>
<evidence type="ECO:0000313" key="3">
    <source>
        <dbReference type="Proteomes" id="UP001605036"/>
    </source>
</evidence>
<sequence length="142" mass="16201">MFYHRPHRKNELPKRTTEVSESEVPKVRRTPDELSCTFRVDEDGEKAAAGKGDEKSKNERRGRNSEAHCGERRSALLWPVGVFGTGAEERDNGKARWEWGKGRFCDRGGQKRWGQVEFRLSYLFEGMQIDVWTGGNPASNDG</sequence>
<feature type="compositionally biased region" description="Basic and acidic residues" evidence="1">
    <location>
        <begin position="39"/>
        <end position="70"/>
    </location>
</feature>
<dbReference type="EMBL" id="JBHFFA010000001">
    <property type="protein sequence ID" value="KAL2652911.1"/>
    <property type="molecule type" value="Genomic_DNA"/>
</dbReference>
<comment type="caution">
    <text evidence="2">The sequence shown here is derived from an EMBL/GenBank/DDBJ whole genome shotgun (WGS) entry which is preliminary data.</text>
</comment>
<dbReference type="AlphaFoldDB" id="A0ABD1ZQ80"/>
<dbReference type="Proteomes" id="UP001605036">
    <property type="component" value="Unassembled WGS sequence"/>
</dbReference>
<protein>
    <submittedName>
        <fullName evidence="2">Uncharacterized protein</fullName>
    </submittedName>
</protein>
<accession>A0ABD1ZQ80</accession>
<keyword evidence="3" id="KW-1185">Reference proteome</keyword>
<gene>
    <name evidence="2" type="ORF">R1flu_021039</name>
</gene>
<organism evidence="2 3">
    <name type="scientific">Riccia fluitans</name>
    <dbReference type="NCBI Taxonomy" id="41844"/>
    <lineage>
        <taxon>Eukaryota</taxon>
        <taxon>Viridiplantae</taxon>
        <taxon>Streptophyta</taxon>
        <taxon>Embryophyta</taxon>
        <taxon>Marchantiophyta</taxon>
        <taxon>Marchantiopsida</taxon>
        <taxon>Marchantiidae</taxon>
        <taxon>Marchantiales</taxon>
        <taxon>Ricciaceae</taxon>
        <taxon>Riccia</taxon>
    </lineage>
</organism>